<gene>
    <name evidence="2" type="ORF">RY831_25635</name>
</gene>
<dbReference type="Gene3D" id="1.20.120.520">
    <property type="entry name" value="nmb1532 protein domain like"/>
    <property type="match status" value="1"/>
</dbReference>
<dbReference type="Pfam" id="PF01814">
    <property type="entry name" value="Hemerythrin"/>
    <property type="match status" value="1"/>
</dbReference>
<protein>
    <submittedName>
        <fullName evidence="2">Hemerythrin domain-containing protein</fullName>
    </submittedName>
</protein>
<organism evidence="2 3">
    <name type="scientific">Noviherbaspirillum album</name>
    <dbReference type="NCBI Taxonomy" id="3080276"/>
    <lineage>
        <taxon>Bacteria</taxon>
        <taxon>Pseudomonadati</taxon>
        <taxon>Pseudomonadota</taxon>
        <taxon>Betaproteobacteria</taxon>
        <taxon>Burkholderiales</taxon>
        <taxon>Oxalobacteraceae</taxon>
        <taxon>Noviherbaspirillum</taxon>
    </lineage>
</organism>
<dbReference type="Proteomes" id="UP001352263">
    <property type="component" value="Unassembled WGS sequence"/>
</dbReference>
<evidence type="ECO:0000259" key="1">
    <source>
        <dbReference type="Pfam" id="PF01814"/>
    </source>
</evidence>
<name>A0ABU6JGL4_9BURK</name>
<proteinExistence type="predicted"/>
<dbReference type="CDD" id="cd12108">
    <property type="entry name" value="Hr-like"/>
    <property type="match status" value="1"/>
</dbReference>
<accession>A0ABU6JGL4</accession>
<reference evidence="2 3" key="1">
    <citation type="submission" date="2023-10" db="EMBL/GenBank/DDBJ databases">
        <title>Noviherbaspirillum sp. CPCC 100848 genome assembly.</title>
        <authorList>
            <person name="Li X.Y."/>
            <person name="Fang X.M."/>
        </authorList>
    </citation>
    <scope>NUCLEOTIDE SEQUENCE [LARGE SCALE GENOMIC DNA]</scope>
    <source>
        <strain evidence="2 3">CPCC 100848</strain>
    </source>
</reference>
<evidence type="ECO:0000313" key="2">
    <source>
        <dbReference type="EMBL" id="MEC4722553.1"/>
    </source>
</evidence>
<comment type="caution">
    <text evidence="2">The sequence shown here is derived from an EMBL/GenBank/DDBJ whole genome shotgun (WGS) entry which is preliminary data.</text>
</comment>
<dbReference type="EMBL" id="JAWIIV010000032">
    <property type="protein sequence ID" value="MEC4722553.1"/>
    <property type="molecule type" value="Genomic_DNA"/>
</dbReference>
<dbReference type="RefSeq" id="WP_326509224.1">
    <property type="nucleotide sequence ID" value="NZ_JAWIIV010000032.1"/>
</dbReference>
<dbReference type="PANTHER" id="PTHR39966">
    <property type="entry name" value="BLL2471 PROTEIN-RELATED"/>
    <property type="match status" value="1"/>
</dbReference>
<sequence length="198" mass="22422">MRLRSSHAAVNIIQHDHDVLSAVLQGMLQIIRAISDGGKKPDLKVLRAMLLYIHDYPERVHHPKEDRFLFPMIRKRTGEADEAIIELEAQHALGDRLVLDLEHALNRYELEGAAAFEPFALMAGQYADFYKAHMRLEEQKILAIALEVLSEDDWRELDAAFSEEKNPLEGSRADTTMQQLFSMIVNLAPPPVGVGPEM</sequence>
<dbReference type="PANTHER" id="PTHR39966:SF1">
    <property type="entry name" value="HEMERYTHRIN-LIKE DOMAIN-CONTAINING PROTEIN"/>
    <property type="match status" value="1"/>
</dbReference>
<dbReference type="InterPro" id="IPR012312">
    <property type="entry name" value="Hemerythrin-like"/>
</dbReference>
<evidence type="ECO:0000313" key="3">
    <source>
        <dbReference type="Proteomes" id="UP001352263"/>
    </source>
</evidence>
<feature type="domain" description="Hemerythrin-like" evidence="1">
    <location>
        <begin position="10"/>
        <end position="144"/>
    </location>
</feature>
<keyword evidence="3" id="KW-1185">Reference proteome</keyword>